<accession>A0A2S9Q3N8</accession>
<proteinExistence type="predicted"/>
<dbReference type="InterPro" id="IPR036849">
    <property type="entry name" value="Enolase-like_C_sf"/>
</dbReference>
<dbReference type="SUPFAM" id="SSF54826">
    <property type="entry name" value="Enolase N-terminal domain-like"/>
    <property type="match status" value="1"/>
</dbReference>
<dbReference type="PANTHER" id="PTHR13794">
    <property type="entry name" value="ENOLASE SUPERFAMILY, MANDELATE RACEMASE"/>
    <property type="match status" value="1"/>
</dbReference>
<gene>
    <name evidence="6" type="ORF">C5L14_29350</name>
</gene>
<dbReference type="GO" id="GO:0016052">
    <property type="term" value="P:carbohydrate catabolic process"/>
    <property type="evidence" value="ECO:0007669"/>
    <property type="project" value="TreeGrafter"/>
</dbReference>
<dbReference type="GO" id="GO:0016836">
    <property type="term" value="F:hydro-lyase activity"/>
    <property type="evidence" value="ECO:0007669"/>
    <property type="project" value="TreeGrafter"/>
</dbReference>
<dbReference type="Gene3D" id="3.20.20.120">
    <property type="entry name" value="Enolase-like C-terminal domain"/>
    <property type="match status" value="1"/>
</dbReference>
<sequence length="391" mass="43331">MPLRLVDYRITRFQFARDRVIGDSQVRADDANVVALELIADNGAVGLGFAQTLFVPMPAEAEIGRIFRTELWPALEGGYPSALVHRVGRPRGGNQRTPMLPFGEAIQVALWDLAAKEAGLPLFKLLGGTRGRVRAYASGLDFHLSDDAFAELFGHADAIGYSAFKIKVGSPDFDWDLHRIELLKKSVRKNALVMIDANEAWGAKEAAAKLEKIHRAGHDLLWVEDPILRNDYEGLRLLRRACPWTLINSGEYLDATGKRILMEEGATDILNVHGQVTDVMRIGWLAADKGIPVSLGNTFLELGVHTACALPEVEWLEYSFQNFDHLVEEPVLIEDGFAYAPERPGHGLVLSETARKQWHRPELLGRDALGEAPHNPRVGAAPRQRQTANDC</sequence>
<dbReference type="SFLD" id="SFLDS00001">
    <property type="entry name" value="Enolase"/>
    <property type="match status" value="1"/>
</dbReference>
<dbReference type="OrthoDB" id="9802699at2"/>
<dbReference type="InterPro" id="IPR029017">
    <property type="entry name" value="Enolase-like_N"/>
</dbReference>
<evidence type="ECO:0000256" key="3">
    <source>
        <dbReference type="ARBA" id="ARBA00022842"/>
    </source>
</evidence>
<keyword evidence="2" id="KW-0479">Metal-binding</keyword>
<dbReference type="AlphaFoldDB" id="A0A2S9Q3N8"/>
<dbReference type="Proteomes" id="UP000237682">
    <property type="component" value="Unassembled WGS sequence"/>
</dbReference>
<evidence type="ECO:0000313" key="7">
    <source>
        <dbReference type="Proteomes" id="UP000237682"/>
    </source>
</evidence>
<name>A0A2S9Q3N8_9HYPH</name>
<evidence type="ECO:0000313" key="6">
    <source>
        <dbReference type="EMBL" id="PRH83972.1"/>
    </source>
</evidence>
<evidence type="ECO:0000259" key="5">
    <source>
        <dbReference type="SMART" id="SM00922"/>
    </source>
</evidence>
<keyword evidence="3" id="KW-0460">Magnesium</keyword>
<dbReference type="Pfam" id="PF13378">
    <property type="entry name" value="MR_MLE_C"/>
    <property type="match status" value="1"/>
</dbReference>
<dbReference type="EMBL" id="PUEJ01000017">
    <property type="protein sequence ID" value="PRH83972.1"/>
    <property type="molecule type" value="Genomic_DNA"/>
</dbReference>
<reference evidence="6 7" key="1">
    <citation type="submission" date="2018-02" db="EMBL/GenBank/DDBJ databases">
        <title>Whole genome sequencing of endophytic bacterium.</title>
        <authorList>
            <person name="Eedara R."/>
            <person name="Podile A.R."/>
        </authorList>
    </citation>
    <scope>NUCLEOTIDE SEQUENCE [LARGE SCALE GENOMIC DNA]</scope>
    <source>
        <strain evidence="6 7">RP1T</strain>
    </source>
</reference>
<protein>
    <submittedName>
        <fullName evidence="6">Mandelate racemase</fullName>
    </submittedName>
</protein>
<evidence type="ECO:0000256" key="1">
    <source>
        <dbReference type="ARBA" id="ARBA00001946"/>
    </source>
</evidence>
<keyword evidence="7" id="KW-1185">Reference proteome</keyword>
<comment type="cofactor">
    <cofactor evidence="1">
        <name>Mg(2+)</name>
        <dbReference type="ChEBI" id="CHEBI:18420"/>
    </cofactor>
</comment>
<dbReference type="SUPFAM" id="SSF51604">
    <property type="entry name" value="Enolase C-terminal domain-like"/>
    <property type="match status" value="1"/>
</dbReference>
<dbReference type="InterPro" id="IPR013342">
    <property type="entry name" value="Mandelate_racemase_C"/>
</dbReference>
<feature type="region of interest" description="Disordered" evidence="4">
    <location>
        <begin position="366"/>
        <end position="391"/>
    </location>
</feature>
<dbReference type="PANTHER" id="PTHR13794:SF58">
    <property type="entry name" value="MITOCHONDRIAL ENOLASE SUPERFAMILY MEMBER 1"/>
    <property type="match status" value="1"/>
</dbReference>
<dbReference type="Gene3D" id="3.30.390.10">
    <property type="entry name" value="Enolase-like, N-terminal domain"/>
    <property type="match status" value="1"/>
</dbReference>
<comment type="caution">
    <text evidence="6">The sequence shown here is derived from an EMBL/GenBank/DDBJ whole genome shotgun (WGS) entry which is preliminary data.</text>
</comment>
<dbReference type="InterPro" id="IPR013341">
    <property type="entry name" value="Mandelate_racemase_N_dom"/>
</dbReference>
<feature type="domain" description="Mandelate racemase/muconate lactonizing enzyme C-terminal" evidence="5">
    <location>
        <begin position="146"/>
        <end position="245"/>
    </location>
</feature>
<dbReference type="InterPro" id="IPR046945">
    <property type="entry name" value="RHMD-like"/>
</dbReference>
<dbReference type="Pfam" id="PF02746">
    <property type="entry name" value="MR_MLE_N"/>
    <property type="match status" value="1"/>
</dbReference>
<organism evidence="6 7">
    <name type="scientific">Labrys okinawensis</name>
    <dbReference type="NCBI Taxonomy" id="346911"/>
    <lineage>
        <taxon>Bacteria</taxon>
        <taxon>Pseudomonadati</taxon>
        <taxon>Pseudomonadota</taxon>
        <taxon>Alphaproteobacteria</taxon>
        <taxon>Hyphomicrobiales</taxon>
        <taxon>Xanthobacteraceae</taxon>
        <taxon>Labrys</taxon>
    </lineage>
</organism>
<evidence type="ECO:0000256" key="2">
    <source>
        <dbReference type="ARBA" id="ARBA00022723"/>
    </source>
</evidence>
<dbReference type="GO" id="GO:0000287">
    <property type="term" value="F:magnesium ion binding"/>
    <property type="evidence" value="ECO:0007669"/>
    <property type="project" value="TreeGrafter"/>
</dbReference>
<dbReference type="RefSeq" id="WP_105865607.1">
    <property type="nucleotide sequence ID" value="NZ_PUEJ01000017.1"/>
</dbReference>
<dbReference type="SMART" id="SM00922">
    <property type="entry name" value="MR_MLE"/>
    <property type="match status" value="1"/>
</dbReference>
<dbReference type="InterPro" id="IPR029065">
    <property type="entry name" value="Enolase_C-like"/>
</dbReference>
<evidence type="ECO:0000256" key="4">
    <source>
        <dbReference type="SAM" id="MobiDB-lite"/>
    </source>
</evidence>